<keyword evidence="2" id="KW-1185">Reference proteome</keyword>
<dbReference type="HOGENOM" id="CLU_051661_2_0_11"/>
<name>A0A0A1DP97_NOCSI</name>
<dbReference type="Proteomes" id="UP000030300">
    <property type="component" value="Chromosome"/>
</dbReference>
<evidence type="ECO:0000313" key="1">
    <source>
        <dbReference type="EMBL" id="AIY19179.1"/>
    </source>
</evidence>
<dbReference type="OrthoDB" id="5185819at2"/>
<dbReference type="EMBL" id="CP009896">
    <property type="protein sequence ID" value="AIY19179.1"/>
    <property type="molecule type" value="Genomic_DNA"/>
</dbReference>
<dbReference type="InterPro" id="IPR017517">
    <property type="entry name" value="Maleyloyr_isom"/>
</dbReference>
<dbReference type="SUPFAM" id="SSF109854">
    <property type="entry name" value="DinB/YfiT-like putative metalloenzymes"/>
    <property type="match status" value="1"/>
</dbReference>
<sequence length="195" mass="19885">MDPIDFAPATATLRDLVAAVTDEQLAARTPCPDYTVGDLVEHVGGLAIAFTGAARKQPVPGSEQGGSGDASRLEPGWRSRIDADLAELAAAWSAPGAYEGETQAGPFLMPAPEAAAVALDEVVVHGWDLATALGLPFVVRDEDVASCLAFAEPFSTPEAVAMRAPAFGPVVPVPADASPLTRLLGLLGRSAAATG</sequence>
<proteinExistence type="predicted"/>
<dbReference type="AlphaFoldDB" id="A0A0A1DP97"/>
<dbReference type="GO" id="GO:0046872">
    <property type="term" value="F:metal ion binding"/>
    <property type="evidence" value="ECO:0007669"/>
    <property type="project" value="InterPro"/>
</dbReference>
<accession>A0A0A1DP97</accession>
<dbReference type="InterPro" id="IPR024344">
    <property type="entry name" value="MDMPI_metal-binding"/>
</dbReference>
<dbReference type="Pfam" id="PF11716">
    <property type="entry name" value="MDMPI_N"/>
    <property type="match status" value="1"/>
</dbReference>
<protein>
    <submittedName>
        <fullName evidence="1">Uncharacterized protein</fullName>
    </submittedName>
</protein>
<organism evidence="1 2">
    <name type="scientific">Nocardioides simplex</name>
    <name type="common">Arthrobacter simplex</name>
    <dbReference type="NCBI Taxonomy" id="2045"/>
    <lineage>
        <taxon>Bacteria</taxon>
        <taxon>Bacillati</taxon>
        <taxon>Actinomycetota</taxon>
        <taxon>Actinomycetes</taxon>
        <taxon>Propionibacteriales</taxon>
        <taxon>Nocardioidaceae</taxon>
        <taxon>Pimelobacter</taxon>
    </lineage>
</organism>
<dbReference type="NCBIfam" id="TIGR03083">
    <property type="entry name" value="maleylpyruvate isomerase family mycothiol-dependent enzyme"/>
    <property type="match status" value="1"/>
</dbReference>
<dbReference type="Gene3D" id="1.20.120.450">
    <property type="entry name" value="dinb family like domain"/>
    <property type="match status" value="1"/>
</dbReference>
<dbReference type="eggNOG" id="ENOG5032B92">
    <property type="taxonomic scope" value="Bacteria"/>
</dbReference>
<evidence type="ECO:0000313" key="2">
    <source>
        <dbReference type="Proteomes" id="UP000030300"/>
    </source>
</evidence>
<dbReference type="InterPro" id="IPR017520">
    <property type="entry name" value="CHP03086"/>
</dbReference>
<dbReference type="NCBIfam" id="TIGR03086">
    <property type="entry name" value="TIGR03086 family metal-binding protein"/>
    <property type="match status" value="1"/>
</dbReference>
<dbReference type="InterPro" id="IPR034660">
    <property type="entry name" value="DinB/YfiT-like"/>
</dbReference>
<reference evidence="1 2" key="1">
    <citation type="journal article" date="2015" name="Genome Announc.">
        <title>Complete Genome Sequence of Steroid-Transforming Nocardioides simplex VKM Ac-2033D.</title>
        <authorList>
            <person name="Shtratnikova V.Y."/>
            <person name="Schelkunov M.I."/>
            <person name="Pekov Y.A."/>
            <person name="Fokina V.V."/>
            <person name="Logacheva M.D."/>
            <person name="Sokolov S.L."/>
            <person name="Bragin E.Y."/>
            <person name="Ashapkin V.V."/>
            <person name="Donova M.V."/>
        </authorList>
    </citation>
    <scope>NUCLEOTIDE SEQUENCE [LARGE SCALE GENOMIC DNA]</scope>
    <source>
        <strain evidence="1 2">VKM Ac-2033D</strain>
    </source>
</reference>
<dbReference type="STRING" id="2045.KR76_24725"/>
<dbReference type="KEGG" id="psim:KR76_24725"/>
<gene>
    <name evidence="1" type="ORF">KR76_24725</name>
</gene>